<dbReference type="PANTHER" id="PTHR47829:SF1">
    <property type="entry name" value="HAD FAMILY PHOSPHATASE"/>
    <property type="match status" value="1"/>
</dbReference>
<evidence type="ECO:0000313" key="3">
    <source>
        <dbReference type="EMBL" id="VAV86289.1"/>
    </source>
</evidence>
<dbReference type="InterPro" id="IPR041726">
    <property type="entry name" value="ACAD10_11_N"/>
</dbReference>
<organism evidence="3">
    <name type="scientific">hydrothermal vent metagenome</name>
    <dbReference type="NCBI Taxonomy" id="652676"/>
    <lineage>
        <taxon>unclassified sequences</taxon>
        <taxon>metagenomes</taxon>
        <taxon>ecological metagenomes</taxon>
    </lineage>
</organism>
<dbReference type="GO" id="GO:0016740">
    <property type="term" value="F:transferase activity"/>
    <property type="evidence" value="ECO:0007669"/>
    <property type="project" value="UniProtKB-KW"/>
</dbReference>
<keyword evidence="1" id="KW-0472">Membrane</keyword>
<keyword evidence="1" id="KW-1133">Transmembrane helix</keyword>
<feature type="domain" description="Aminoglycoside phosphotransferase" evidence="2">
    <location>
        <begin position="39"/>
        <end position="264"/>
    </location>
</feature>
<accession>A0A3B0R1R1</accession>
<dbReference type="EMBL" id="UOEB01000319">
    <property type="protein sequence ID" value="VAV86289.1"/>
    <property type="molecule type" value="Genomic_DNA"/>
</dbReference>
<feature type="non-terminal residue" evidence="3">
    <location>
        <position position="331"/>
    </location>
</feature>
<sequence>MSSDNTIKVSKEEALQLDHLRQFLYEHNLINDVKSNIETRRFSGGFSNLTYLLLVENKEYVLRRPPFGAVKRGHDMSREYKVLSNLYNAFNKIPKVYAFTGDASILGAPFYIMEKANGIILDFSEAKKRNISPLNFKSISNTWLDTFVELHNVDYQTIGLSDLGKPEGYVARQITNWAKQYEKAKTDVIPESEKVIKWLQNNQPKTHDNCLIHNDFKYDNVMFKDDSWVEINTVLDWEMCTLGDPLMDLGTSLSYWVTEDDMDALKKGLPSPTVFKGNPNRTEIVELYSQKSGRSIHNLVFYYAYGLFKLAVIVQQIYYRYHKGYTTDKRF</sequence>
<proteinExistence type="predicted"/>
<feature type="transmembrane region" description="Helical" evidence="1">
    <location>
        <begin position="300"/>
        <end position="321"/>
    </location>
</feature>
<keyword evidence="3" id="KW-0808">Transferase</keyword>
<evidence type="ECO:0000259" key="2">
    <source>
        <dbReference type="Pfam" id="PF01636"/>
    </source>
</evidence>
<keyword evidence="1" id="KW-0812">Transmembrane</keyword>
<gene>
    <name evidence="3" type="ORF">MNBD_BACTEROID02-605</name>
</gene>
<dbReference type="Gene3D" id="3.90.1200.10">
    <property type="match status" value="1"/>
</dbReference>
<dbReference type="Pfam" id="PF01636">
    <property type="entry name" value="APH"/>
    <property type="match status" value="1"/>
</dbReference>
<reference evidence="3" key="1">
    <citation type="submission" date="2018-06" db="EMBL/GenBank/DDBJ databases">
        <authorList>
            <person name="Zhirakovskaya E."/>
        </authorList>
    </citation>
    <scope>NUCLEOTIDE SEQUENCE</scope>
</reference>
<dbReference type="SUPFAM" id="SSF56112">
    <property type="entry name" value="Protein kinase-like (PK-like)"/>
    <property type="match status" value="1"/>
</dbReference>
<dbReference type="PANTHER" id="PTHR47829">
    <property type="entry name" value="HYDROLASE, PUTATIVE (AFU_ORTHOLOGUE AFUA_1G12880)-RELATED"/>
    <property type="match status" value="1"/>
</dbReference>
<dbReference type="CDD" id="cd05154">
    <property type="entry name" value="ACAD10_11_N-like"/>
    <property type="match status" value="1"/>
</dbReference>
<dbReference type="InterPro" id="IPR052898">
    <property type="entry name" value="ACAD10-like"/>
</dbReference>
<dbReference type="Gene3D" id="3.30.200.20">
    <property type="entry name" value="Phosphorylase Kinase, domain 1"/>
    <property type="match status" value="1"/>
</dbReference>
<evidence type="ECO:0000256" key="1">
    <source>
        <dbReference type="SAM" id="Phobius"/>
    </source>
</evidence>
<name>A0A3B0R1R1_9ZZZZ</name>
<dbReference type="AlphaFoldDB" id="A0A3B0R1R1"/>
<dbReference type="InterPro" id="IPR002575">
    <property type="entry name" value="Aminoglycoside_PTrfase"/>
</dbReference>
<protein>
    <submittedName>
        <fullName evidence="3">Acyl-CoA dehydrogenase, putative phosphotransferase</fullName>
    </submittedName>
</protein>
<dbReference type="InterPro" id="IPR011009">
    <property type="entry name" value="Kinase-like_dom_sf"/>
</dbReference>